<dbReference type="SUPFAM" id="SSF46785">
    <property type="entry name" value="Winged helix' DNA-binding domain"/>
    <property type="match status" value="1"/>
</dbReference>
<protein>
    <submittedName>
        <fullName evidence="4">MarR family transcriptional regulator</fullName>
    </submittedName>
</protein>
<organism evidence="4 5">
    <name type="scientific">Nonomuraea mesophila</name>
    <dbReference type="NCBI Taxonomy" id="2530382"/>
    <lineage>
        <taxon>Bacteria</taxon>
        <taxon>Bacillati</taxon>
        <taxon>Actinomycetota</taxon>
        <taxon>Actinomycetes</taxon>
        <taxon>Streptosporangiales</taxon>
        <taxon>Streptosporangiaceae</taxon>
        <taxon>Nonomuraea</taxon>
    </lineage>
</organism>
<dbReference type="GO" id="GO:0008080">
    <property type="term" value="F:N-acetyltransferase activity"/>
    <property type="evidence" value="ECO:0007669"/>
    <property type="project" value="InterPro"/>
</dbReference>
<dbReference type="EMBL" id="SMLD01000224">
    <property type="protein sequence ID" value="TDE26983.1"/>
    <property type="molecule type" value="Genomic_DNA"/>
</dbReference>
<dbReference type="InterPro" id="IPR016181">
    <property type="entry name" value="Acyl_CoA_acyltransferase"/>
</dbReference>
<dbReference type="InterPro" id="IPR036390">
    <property type="entry name" value="WH_DNA-bd_sf"/>
</dbReference>
<evidence type="ECO:0000256" key="1">
    <source>
        <dbReference type="ARBA" id="ARBA00022679"/>
    </source>
</evidence>
<dbReference type="PROSITE" id="PS51186">
    <property type="entry name" value="GNAT"/>
    <property type="match status" value="1"/>
</dbReference>
<dbReference type="GO" id="GO:0003700">
    <property type="term" value="F:DNA-binding transcription factor activity"/>
    <property type="evidence" value="ECO:0007669"/>
    <property type="project" value="InterPro"/>
</dbReference>
<gene>
    <name evidence="4" type="ORF">E1295_43515</name>
</gene>
<reference evidence="4 5" key="1">
    <citation type="submission" date="2019-03" db="EMBL/GenBank/DDBJ databases">
        <title>Draft genome sequences of novel Actinobacteria.</title>
        <authorList>
            <person name="Sahin N."/>
            <person name="Ay H."/>
            <person name="Saygin H."/>
        </authorList>
    </citation>
    <scope>NUCLEOTIDE SEQUENCE [LARGE SCALE GENOMIC DNA]</scope>
    <source>
        <strain evidence="4 5">6K102</strain>
    </source>
</reference>
<keyword evidence="1" id="KW-0808">Transferase</keyword>
<dbReference type="InterPro" id="IPR000835">
    <property type="entry name" value="HTH_MarR-typ"/>
</dbReference>
<feature type="domain" description="N-acetyltransferase" evidence="3">
    <location>
        <begin position="153"/>
        <end position="306"/>
    </location>
</feature>
<dbReference type="InterPro" id="IPR050769">
    <property type="entry name" value="NAT_camello-type"/>
</dbReference>
<dbReference type="Pfam" id="PF01047">
    <property type="entry name" value="MarR"/>
    <property type="match status" value="1"/>
</dbReference>
<dbReference type="PANTHER" id="PTHR13947:SF37">
    <property type="entry name" value="LD18367P"/>
    <property type="match status" value="1"/>
</dbReference>
<proteinExistence type="predicted"/>
<dbReference type="AlphaFoldDB" id="A0A4R5E7Q3"/>
<feature type="domain" description="HTH marR-type" evidence="2">
    <location>
        <begin position="1"/>
        <end position="145"/>
    </location>
</feature>
<keyword evidence="5" id="KW-1185">Reference proteome</keyword>
<dbReference type="SUPFAM" id="SSF55729">
    <property type="entry name" value="Acyl-CoA N-acyltransferases (Nat)"/>
    <property type="match status" value="1"/>
</dbReference>
<dbReference type="SMART" id="SM00347">
    <property type="entry name" value="HTH_MARR"/>
    <property type="match status" value="1"/>
</dbReference>
<dbReference type="PANTHER" id="PTHR13947">
    <property type="entry name" value="GNAT FAMILY N-ACETYLTRANSFERASE"/>
    <property type="match status" value="1"/>
</dbReference>
<dbReference type="InterPro" id="IPR000182">
    <property type="entry name" value="GNAT_dom"/>
</dbReference>
<evidence type="ECO:0000313" key="4">
    <source>
        <dbReference type="EMBL" id="TDE26983.1"/>
    </source>
</evidence>
<evidence type="ECO:0000259" key="3">
    <source>
        <dbReference type="PROSITE" id="PS51186"/>
    </source>
</evidence>
<dbReference type="Proteomes" id="UP000295136">
    <property type="component" value="Unassembled WGS sequence"/>
</dbReference>
<dbReference type="Gene3D" id="3.40.630.30">
    <property type="match status" value="1"/>
</dbReference>
<dbReference type="Pfam" id="PF00583">
    <property type="entry name" value="Acetyltransf_1"/>
    <property type="match status" value="1"/>
</dbReference>
<dbReference type="CDD" id="cd04301">
    <property type="entry name" value="NAT_SF"/>
    <property type="match status" value="1"/>
</dbReference>
<dbReference type="PROSITE" id="PS50995">
    <property type="entry name" value="HTH_MARR_2"/>
    <property type="match status" value="1"/>
</dbReference>
<name>A0A4R5E7Q3_9ACTN</name>
<accession>A0A4R5E7Q3</accession>
<evidence type="ECO:0000259" key="2">
    <source>
        <dbReference type="PROSITE" id="PS50995"/>
    </source>
</evidence>
<comment type="caution">
    <text evidence="4">The sequence shown here is derived from an EMBL/GenBank/DDBJ whole genome shotgun (WGS) entry which is preliminary data.</text>
</comment>
<dbReference type="InterPro" id="IPR036388">
    <property type="entry name" value="WH-like_DNA-bd_sf"/>
</dbReference>
<evidence type="ECO:0000313" key="5">
    <source>
        <dbReference type="Proteomes" id="UP000295136"/>
    </source>
</evidence>
<dbReference type="Gene3D" id="1.10.10.10">
    <property type="entry name" value="Winged helix-like DNA-binding domain superfamily/Winged helix DNA-binding domain"/>
    <property type="match status" value="1"/>
</dbReference>
<sequence>MAMNSLPEARVSEVRAFNRFYTKVIGALQAGMLDSPYSLTEVRVLFELAHAERMETGELRGLLGLDAGYLSRMLTRFEGDGLITRERSASDARKQLVRLTPAGAEVFAGLDRRSAGEVERLLSGLPESGQDRLVAAMATIRRLLGPPAERQPYVIRPLRTGDLGWVVSRHGALYDAEYGWGSGFEQLVARIVGELDFSRDTGWIAEVDGERAGCVFFVRQDATTAKLRMLLVEPSARGMGIGRRLAEECLRHARAEGCERITLWTRDCLASARRIYQAAGFELESQEKGRENGVEVTDQMWTLDLRATS</sequence>